<dbReference type="EMBL" id="CAKW01000049">
    <property type="protein sequence ID" value="CCJ71857.1"/>
    <property type="molecule type" value="Genomic_DNA"/>
</dbReference>
<dbReference type="InterPro" id="IPR025217">
    <property type="entry name" value="DUF3944"/>
</dbReference>
<feature type="domain" description="DUF3944" evidence="1">
    <location>
        <begin position="5"/>
        <end position="39"/>
    </location>
</feature>
<gene>
    <name evidence="2" type="ORF">BN137_1203</name>
</gene>
<comment type="caution">
    <text evidence="2">The sequence shown here is derived from an EMBL/GenBank/DDBJ whole genome shotgun (WGS) entry which is preliminary data.</text>
</comment>
<evidence type="ECO:0000313" key="2">
    <source>
        <dbReference type="EMBL" id="CCJ71857.1"/>
    </source>
</evidence>
<dbReference type="AlphaFoldDB" id="K8AC63"/>
<sequence>MGLVYKDDEDLNFLQHCTEVQLQVIARLLTYDENGKQRLASELLKHQQFQALDSHPERHRRCWQLIAGELQHFGGDSIANKGHGLLYRSVLHDLKSISGQRAKRSLLDQMKRR</sequence>
<accession>K8AC63</accession>
<dbReference type="Proteomes" id="UP000009340">
    <property type="component" value="Unassembled WGS sequence"/>
</dbReference>
<proteinExistence type="predicted"/>
<reference evidence="2" key="1">
    <citation type="submission" date="2012-07" db="EMBL/GenBank/DDBJ databases">
        <authorList>
            <person name="Cummings C."/>
        </authorList>
    </citation>
    <scope>NUCLEOTIDE SEQUENCE</scope>
    <source>
        <strain evidence="2">1330</strain>
    </source>
</reference>
<dbReference type="Pfam" id="PF13099">
    <property type="entry name" value="DUF3944"/>
    <property type="match status" value="1"/>
</dbReference>
<organism evidence="2 3">
    <name type="scientific">Cronobacter condimenti 1330</name>
    <dbReference type="NCBI Taxonomy" id="1073999"/>
    <lineage>
        <taxon>Bacteria</taxon>
        <taxon>Pseudomonadati</taxon>
        <taxon>Pseudomonadota</taxon>
        <taxon>Gammaproteobacteria</taxon>
        <taxon>Enterobacterales</taxon>
        <taxon>Enterobacteriaceae</taxon>
        <taxon>Cronobacter</taxon>
    </lineage>
</organism>
<name>K8AC63_9ENTR</name>
<dbReference type="eggNOG" id="COG4735">
    <property type="taxonomic scope" value="Bacteria"/>
</dbReference>
<evidence type="ECO:0000313" key="3">
    <source>
        <dbReference type="Proteomes" id="UP000009340"/>
    </source>
</evidence>
<dbReference type="RefSeq" id="WP_007668876.1">
    <property type="nucleotide sequence ID" value="NZ_CAKW01000049.1"/>
</dbReference>
<dbReference type="OrthoDB" id="9128717at2"/>
<evidence type="ECO:0000259" key="1">
    <source>
        <dbReference type="Pfam" id="PF13099"/>
    </source>
</evidence>
<protein>
    <submittedName>
        <fullName evidence="2">Putative oxidoreductase</fullName>
    </submittedName>
</protein>